<dbReference type="Proteomes" id="UP000002729">
    <property type="component" value="Unassembled WGS sequence"/>
</dbReference>
<dbReference type="GeneID" id="20226383"/>
<dbReference type="KEGG" id="aaf:AURANDRAFT_67703"/>
<dbReference type="InParanoid" id="F0YM41"/>
<dbReference type="EMBL" id="GL833160">
    <property type="protein sequence ID" value="EGB03830.1"/>
    <property type="molecule type" value="Genomic_DNA"/>
</dbReference>
<evidence type="ECO:0000313" key="2">
    <source>
        <dbReference type="Proteomes" id="UP000002729"/>
    </source>
</evidence>
<accession>F0YM41</accession>
<reference evidence="1 2" key="1">
    <citation type="journal article" date="2011" name="Proc. Natl. Acad. Sci. U.S.A.">
        <title>Niche of harmful alga Aureococcus anophagefferens revealed through ecogenomics.</title>
        <authorList>
            <person name="Gobler C.J."/>
            <person name="Berry D.L."/>
            <person name="Dyhrman S.T."/>
            <person name="Wilhelm S.W."/>
            <person name="Salamov A."/>
            <person name="Lobanov A.V."/>
            <person name="Zhang Y."/>
            <person name="Collier J.L."/>
            <person name="Wurch L.L."/>
            <person name="Kustka A.B."/>
            <person name="Dill B.D."/>
            <person name="Shah M."/>
            <person name="VerBerkmoes N.C."/>
            <person name="Kuo A."/>
            <person name="Terry A."/>
            <person name="Pangilinan J."/>
            <person name="Lindquist E.A."/>
            <person name="Lucas S."/>
            <person name="Paulsen I.T."/>
            <person name="Hattenrath-Lehmann T.K."/>
            <person name="Talmage S.C."/>
            <person name="Walker E.A."/>
            <person name="Koch F."/>
            <person name="Burson A.M."/>
            <person name="Marcoval M.A."/>
            <person name="Tang Y.Z."/>
            <person name="Lecleir G.R."/>
            <person name="Coyne K.J."/>
            <person name="Berg G.M."/>
            <person name="Bertrand E.M."/>
            <person name="Saito M.A."/>
            <person name="Gladyshev V.N."/>
            <person name="Grigoriev I.V."/>
        </authorList>
    </citation>
    <scope>NUCLEOTIDE SEQUENCE [LARGE SCALE GENOMIC DNA]</scope>
    <source>
        <strain evidence="2">CCMP 1984</strain>
    </source>
</reference>
<evidence type="ECO:0000313" key="1">
    <source>
        <dbReference type="EMBL" id="EGB03830.1"/>
    </source>
</evidence>
<proteinExistence type="predicted"/>
<gene>
    <name evidence="1" type="ORF">AURANDRAFT_67703</name>
</gene>
<keyword evidence="2" id="KW-1185">Reference proteome</keyword>
<name>F0YM41_AURAN</name>
<dbReference type="AlphaFoldDB" id="F0YM41"/>
<organism evidence="2">
    <name type="scientific">Aureococcus anophagefferens</name>
    <name type="common">Harmful bloom alga</name>
    <dbReference type="NCBI Taxonomy" id="44056"/>
    <lineage>
        <taxon>Eukaryota</taxon>
        <taxon>Sar</taxon>
        <taxon>Stramenopiles</taxon>
        <taxon>Ochrophyta</taxon>
        <taxon>Pelagophyceae</taxon>
        <taxon>Pelagomonadales</taxon>
        <taxon>Pelagomonadaceae</taxon>
        <taxon>Aureococcus</taxon>
    </lineage>
</organism>
<dbReference type="RefSeq" id="XP_009041488.1">
    <property type="nucleotide sequence ID" value="XM_009043240.1"/>
</dbReference>
<protein>
    <submittedName>
        <fullName evidence="1">Uncharacterized protein</fullName>
    </submittedName>
</protein>
<sequence length="263" mass="30047">MHVYMIPRRFADTIQQIASRPVGKLKKIQSPAANPRFLRAKEAKTDDVSKPHHSTHDPRSMIAKTVTENRFLWYSDKGDSIFILCKDVIQMYHTVLRQSKLPEEARLRAKRRRRGWRTALFQIAYILSRCCAIQACHLHGPNLNNLLLNRNQTHVAISRVLSVVMSPNWIAVRKFTRVRSNVANTNSYVAARFHTRSLQLGGSHIIPEVGTGSIRISHQHSKEHRYIQDPNPSGLSRSDTVRAEAIERMVDTSWLSSKRQAAG</sequence>